<dbReference type="SUPFAM" id="SSF103481">
    <property type="entry name" value="Multidrug resistance efflux transporter EmrE"/>
    <property type="match status" value="2"/>
</dbReference>
<name>A0ABY4CL05_9BACL</name>
<sequence>MSEQKSALVGLLGVSLLWGCNYVASAYLLHFFSPIFLSFARISMTSIFLFVIALKAKGLRRPTKKEWILLGGAGIFGTLFNQIFYFTGLRDSTAANAALIIAMAPIATTILERIFLKVPFTVPKTIGALFSLAGVVVIVGLQGQSFGVSIGDVYLVFAMLALSISLLFIRGLTNTMSSYAVTIFATILGSILMAPAAAGEALLGKSVVSHQVFAWILMGLAGIVAQGMAGFWWNRGVSLIGAGTASMFMNIPPFIALLLGHFALGDAIYTTQILGGVLVLLGVFVANQGALRSPKVSPVAEKKIAQSL</sequence>
<evidence type="ECO:0000256" key="3">
    <source>
        <dbReference type="ARBA" id="ARBA00022475"/>
    </source>
</evidence>
<protein>
    <submittedName>
        <fullName evidence="9">DMT family transporter</fullName>
    </submittedName>
</protein>
<dbReference type="InterPro" id="IPR000620">
    <property type="entry name" value="EamA_dom"/>
</dbReference>
<dbReference type="PANTHER" id="PTHR32322:SF18">
    <property type="entry name" value="S-ADENOSYLMETHIONINE_S-ADENOSYLHOMOCYSTEINE TRANSPORTER"/>
    <property type="match status" value="1"/>
</dbReference>
<dbReference type="PANTHER" id="PTHR32322">
    <property type="entry name" value="INNER MEMBRANE TRANSPORTER"/>
    <property type="match status" value="1"/>
</dbReference>
<feature type="transmembrane region" description="Helical" evidence="7">
    <location>
        <begin position="67"/>
        <end position="88"/>
    </location>
</feature>
<evidence type="ECO:0000256" key="1">
    <source>
        <dbReference type="ARBA" id="ARBA00004651"/>
    </source>
</evidence>
<comment type="similarity">
    <text evidence="2">Belongs to the EamA transporter family.</text>
</comment>
<reference evidence="9" key="1">
    <citation type="submission" date="2021-12" db="EMBL/GenBank/DDBJ databases">
        <title>Alicyclobacillaceae gen. nov., sp. nov., isolated from chalcocite enrichment system.</title>
        <authorList>
            <person name="Jiang Z."/>
        </authorList>
    </citation>
    <scope>NUCLEOTIDE SEQUENCE</scope>
    <source>
        <strain evidence="9">MYW30-H2</strain>
    </source>
</reference>
<dbReference type="Pfam" id="PF00892">
    <property type="entry name" value="EamA"/>
    <property type="match status" value="2"/>
</dbReference>
<evidence type="ECO:0000256" key="4">
    <source>
        <dbReference type="ARBA" id="ARBA00022692"/>
    </source>
</evidence>
<feature type="transmembrane region" description="Helical" evidence="7">
    <location>
        <begin position="239"/>
        <end position="261"/>
    </location>
</feature>
<keyword evidence="6 7" id="KW-0472">Membrane</keyword>
<keyword evidence="3" id="KW-1003">Cell membrane</keyword>
<feature type="transmembrane region" description="Helical" evidence="7">
    <location>
        <begin position="212"/>
        <end position="232"/>
    </location>
</feature>
<gene>
    <name evidence="9" type="ORF">LSG31_02765</name>
</gene>
<feature type="transmembrane region" description="Helical" evidence="7">
    <location>
        <begin position="128"/>
        <end position="147"/>
    </location>
</feature>
<dbReference type="InterPro" id="IPR037185">
    <property type="entry name" value="EmrE-like"/>
</dbReference>
<keyword evidence="10" id="KW-1185">Reference proteome</keyword>
<evidence type="ECO:0000313" key="9">
    <source>
        <dbReference type="EMBL" id="UOF91198.1"/>
    </source>
</evidence>
<proteinExistence type="inferred from homology"/>
<feature type="domain" description="EamA" evidence="8">
    <location>
        <begin position="150"/>
        <end position="286"/>
    </location>
</feature>
<accession>A0ABY4CL05</accession>
<evidence type="ECO:0000259" key="8">
    <source>
        <dbReference type="Pfam" id="PF00892"/>
    </source>
</evidence>
<comment type="subcellular location">
    <subcellularLocation>
        <location evidence="1">Cell membrane</location>
        <topology evidence="1">Multi-pass membrane protein</topology>
    </subcellularLocation>
</comment>
<feature type="transmembrane region" description="Helical" evidence="7">
    <location>
        <begin position="179"/>
        <end position="197"/>
    </location>
</feature>
<evidence type="ECO:0000313" key="10">
    <source>
        <dbReference type="Proteomes" id="UP000830167"/>
    </source>
</evidence>
<organism evidence="9 10">
    <name type="scientific">Fodinisporobacter ferrooxydans</name>
    <dbReference type="NCBI Taxonomy" id="2901836"/>
    <lineage>
        <taxon>Bacteria</taxon>
        <taxon>Bacillati</taxon>
        <taxon>Bacillota</taxon>
        <taxon>Bacilli</taxon>
        <taxon>Bacillales</taxon>
        <taxon>Alicyclobacillaceae</taxon>
        <taxon>Fodinisporobacter</taxon>
    </lineage>
</organism>
<dbReference type="Proteomes" id="UP000830167">
    <property type="component" value="Chromosome"/>
</dbReference>
<dbReference type="EMBL" id="CP089291">
    <property type="protein sequence ID" value="UOF91198.1"/>
    <property type="molecule type" value="Genomic_DNA"/>
</dbReference>
<feature type="transmembrane region" description="Helical" evidence="7">
    <location>
        <begin position="153"/>
        <end position="172"/>
    </location>
</feature>
<feature type="domain" description="EamA" evidence="8">
    <location>
        <begin position="7"/>
        <end position="139"/>
    </location>
</feature>
<feature type="transmembrane region" description="Helical" evidence="7">
    <location>
        <begin position="94"/>
        <end position="116"/>
    </location>
</feature>
<evidence type="ECO:0000256" key="7">
    <source>
        <dbReference type="SAM" id="Phobius"/>
    </source>
</evidence>
<dbReference type="InterPro" id="IPR050638">
    <property type="entry name" value="AA-Vitamin_Transporters"/>
</dbReference>
<keyword evidence="5 7" id="KW-1133">Transmembrane helix</keyword>
<feature type="transmembrane region" description="Helical" evidence="7">
    <location>
        <begin position="267"/>
        <end position="286"/>
    </location>
</feature>
<keyword evidence="4 7" id="KW-0812">Transmembrane</keyword>
<evidence type="ECO:0000256" key="6">
    <source>
        <dbReference type="ARBA" id="ARBA00023136"/>
    </source>
</evidence>
<dbReference type="RefSeq" id="WP_347437888.1">
    <property type="nucleotide sequence ID" value="NZ_CP089291.1"/>
</dbReference>
<evidence type="ECO:0000256" key="2">
    <source>
        <dbReference type="ARBA" id="ARBA00007362"/>
    </source>
</evidence>
<feature type="transmembrane region" description="Helical" evidence="7">
    <location>
        <begin position="35"/>
        <end position="55"/>
    </location>
</feature>
<evidence type="ECO:0000256" key="5">
    <source>
        <dbReference type="ARBA" id="ARBA00022989"/>
    </source>
</evidence>